<protein>
    <submittedName>
        <fullName evidence="1">Uncharacterized protein</fullName>
    </submittedName>
</protein>
<evidence type="ECO:0000313" key="1">
    <source>
        <dbReference type="EMBL" id="KAH8995457.1"/>
    </source>
</evidence>
<keyword evidence="2" id="KW-1185">Reference proteome</keyword>
<organism evidence="1 2">
    <name type="scientific">Lactarius akahatsu</name>
    <dbReference type="NCBI Taxonomy" id="416441"/>
    <lineage>
        <taxon>Eukaryota</taxon>
        <taxon>Fungi</taxon>
        <taxon>Dikarya</taxon>
        <taxon>Basidiomycota</taxon>
        <taxon>Agaricomycotina</taxon>
        <taxon>Agaricomycetes</taxon>
        <taxon>Russulales</taxon>
        <taxon>Russulaceae</taxon>
        <taxon>Lactarius</taxon>
    </lineage>
</organism>
<dbReference type="Proteomes" id="UP001201163">
    <property type="component" value="Unassembled WGS sequence"/>
</dbReference>
<evidence type="ECO:0000313" key="2">
    <source>
        <dbReference type="Proteomes" id="UP001201163"/>
    </source>
</evidence>
<proteinExistence type="predicted"/>
<accession>A0AAD4LQJ2</accession>
<sequence length="144" mass="16767">MSPSIRRLLSTLNTTTTTAALEPPAAKILGPEELHACYVREMHYIYVTHTLRRRTRRPRWRLDRAYRMRLHSEALDIHAQIFQKAREDAPTEGELRTGLPVAWKMWCWAQHRRDKDKEFIDSFSLIVLGVVLTCLKRLGGLSEA</sequence>
<comment type="caution">
    <text evidence="1">The sequence shown here is derived from an EMBL/GenBank/DDBJ whole genome shotgun (WGS) entry which is preliminary data.</text>
</comment>
<reference evidence="1" key="1">
    <citation type="submission" date="2022-01" db="EMBL/GenBank/DDBJ databases">
        <title>Comparative genomics reveals a dynamic genome evolution in the ectomycorrhizal milk-cap (Lactarius) mushrooms.</title>
        <authorList>
            <consortium name="DOE Joint Genome Institute"/>
            <person name="Lebreton A."/>
            <person name="Tang N."/>
            <person name="Kuo A."/>
            <person name="LaButti K."/>
            <person name="Drula E."/>
            <person name="Barry K."/>
            <person name="Clum A."/>
            <person name="Lipzen A."/>
            <person name="Mousain D."/>
            <person name="Ng V."/>
            <person name="Wang R."/>
            <person name="Wang X."/>
            <person name="Dai Y."/>
            <person name="Henrissat B."/>
            <person name="Grigoriev I.V."/>
            <person name="Guerin-Laguette A."/>
            <person name="Yu F."/>
            <person name="Martin F.M."/>
        </authorList>
    </citation>
    <scope>NUCLEOTIDE SEQUENCE</scope>
    <source>
        <strain evidence="1">QP</strain>
    </source>
</reference>
<dbReference type="AlphaFoldDB" id="A0AAD4LQJ2"/>
<gene>
    <name evidence="1" type="ORF">EDB92DRAFT_1943460</name>
</gene>
<name>A0AAD4LQJ2_9AGAM</name>
<dbReference type="EMBL" id="JAKELL010000012">
    <property type="protein sequence ID" value="KAH8995457.1"/>
    <property type="molecule type" value="Genomic_DNA"/>
</dbReference>